<sequence length="189" mass="22103">MDGKINIDNTPEHGGRSGDPARTENIFSSETNPGRENSFDELARRLGGIALTIAEDKKVNIPSTFSGDWTESPALWMERYEKYIEYGKRDQTDEDKVDLAKDYLDGKALEWHLGASLLYRRWNEFKLAFLKRFDKRKNRVEARKHIANMDIYRGKVIVNYGKLKRLFEIAGIRDELEQYEYLCKDWNGE</sequence>
<dbReference type="EMBL" id="MBFU01000098">
    <property type="protein sequence ID" value="PWA02189.1"/>
    <property type="molecule type" value="Genomic_DNA"/>
</dbReference>
<comment type="caution">
    <text evidence="2">The sequence shown here is derived from an EMBL/GenBank/DDBJ whole genome shotgun (WGS) entry which is preliminary data.</text>
</comment>
<protein>
    <recommendedName>
        <fullName evidence="4">Retrotransposon gag domain-containing protein</fullName>
    </recommendedName>
</protein>
<evidence type="ECO:0000313" key="2">
    <source>
        <dbReference type="EMBL" id="PWA02189.1"/>
    </source>
</evidence>
<feature type="compositionally biased region" description="Polar residues" evidence="1">
    <location>
        <begin position="25"/>
        <end position="35"/>
    </location>
</feature>
<accession>A0A2U1JB05</accession>
<name>A0A2U1JB05_SMIAN</name>
<evidence type="ECO:0008006" key="4">
    <source>
        <dbReference type="Google" id="ProtNLM"/>
    </source>
</evidence>
<organism evidence="2 3">
    <name type="scientific">Smittium angustum</name>
    <dbReference type="NCBI Taxonomy" id="133377"/>
    <lineage>
        <taxon>Eukaryota</taxon>
        <taxon>Fungi</taxon>
        <taxon>Fungi incertae sedis</taxon>
        <taxon>Zoopagomycota</taxon>
        <taxon>Kickxellomycotina</taxon>
        <taxon>Harpellomycetes</taxon>
        <taxon>Harpellales</taxon>
        <taxon>Legeriomycetaceae</taxon>
        <taxon>Smittium</taxon>
    </lineage>
</organism>
<keyword evidence="3" id="KW-1185">Reference proteome</keyword>
<feature type="compositionally biased region" description="Basic and acidic residues" evidence="1">
    <location>
        <begin position="1"/>
        <end position="22"/>
    </location>
</feature>
<feature type="region of interest" description="Disordered" evidence="1">
    <location>
        <begin position="1"/>
        <end position="37"/>
    </location>
</feature>
<dbReference type="AlphaFoldDB" id="A0A2U1JB05"/>
<evidence type="ECO:0000313" key="3">
    <source>
        <dbReference type="Proteomes" id="UP000245591"/>
    </source>
</evidence>
<reference evidence="2 3" key="1">
    <citation type="journal article" date="2018" name="MBio">
        <title>Comparative Genomics Reveals the Core Gene Toolbox for the Fungus-Insect Symbiosis.</title>
        <authorList>
            <person name="Wang Y."/>
            <person name="Stata M."/>
            <person name="Wang W."/>
            <person name="Stajich J.E."/>
            <person name="White M.M."/>
            <person name="Moncalvo J.M."/>
        </authorList>
    </citation>
    <scope>NUCLEOTIDE SEQUENCE [LARGE SCALE GENOMIC DNA]</scope>
    <source>
        <strain evidence="2 3">AUS-126-30</strain>
    </source>
</reference>
<gene>
    <name evidence="2" type="ORF">BB558_001677</name>
</gene>
<evidence type="ECO:0000256" key="1">
    <source>
        <dbReference type="SAM" id="MobiDB-lite"/>
    </source>
</evidence>
<proteinExistence type="predicted"/>
<dbReference type="Proteomes" id="UP000245591">
    <property type="component" value="Unassembled WGS sequence"/>
</dbReference>